<evidence type="ECO:0000313" key="3">
    <source>
        <dbReference type="Proteomes" id="UP001498398"/>
    </source>
</evidence>
<protein>
    <recommendedName>
        <fullName evidence="4">F-box domain-containing protein</fullName>
    </recommendedName>
</protein>
<evidence type="ECO:0000256" key="1">
    <source>
        <dbReference type="SAM" id="Coils"/>
    </source>
</evidence>
<dbReference type="EMBL" id="JBANRG010000146">
    <property type="protein sequence ID" value="KAK7433650.1"/>
    <property type="molecule type" value="Genomic_DNA"/>
</dbReference>
<keyword evidence="3" id="KW-1185">Reference proteome</keyword>
<sequence length="586" mass="67175">MICVHCGNLTPLQQDTISQNHETMSRVDDLIRSLSPLSRSDVMEVPRISAQLDEEIEQYENQILHLESRIMYLRSKQEFLKSRKGRLNSLTAPIRRLPTEILSLIFSSRVPDEYDEDRDDRYIVLGCLGQGRQGSWCSSRPFILASVCYRWREVAIDTPHIWTHIYFDGSLEYDEYERVDKGFLSERLKMILERSKGFPLSIYMGTRFETDSPLLHLLASQFHRWVEIRFMRLDWDSSAMLGSLNPNISFPALQKLAFCDDDDARVAFEPHISLFTNAPKLQVLALDMLPNPPPPASPDEDGTPPQVFPWNQIHRLQLHLCRDKEVFNAIELCPNLESVVFTDFIAATESEIDVDAPLEHQASNLHQVEFKATEGCGKQGEYTSYSDVLDALTLPEVHTMLFTRYRYPKGVYDCEWPRSSIDSFLQRSKCSLTTLHIDGHSLSDQDALAFLTLTPMLTRLRIQENRGNITIKTISPLFLRALHAFSFSFVRTSASPLVPKLTSLQFTADGTSLDDTLFADMVVSRWIPEVKHATAVGVECLQLVKLGIFGREFNEVQRRRLECLKIVGLKVEVFQIEMNRTCNFAR</sequence>
<feature type="coiled-coil region" evidence="1">
    <location>
        <begin position="49"/>
        <end position="76"/>
    </location>
</feature>
<dbReference type="Proteomes" id="UP001498398">
    <property type="component" value="Unassembled WGS sequence"/>
</dbReference>
<dbReference type="InterPro" id="IPR032675">
    <property type="entry name" value="LRR_dom_sf"/>
</dbReference>
<accession>A0ABR1IKC7</accession>
<proteinExistence type="predicted"/>
<evidence type="ECO:0008006" key="4">
    <source>
        <dbReference type="Google" id="ProtNLM"/>
    </source>
</evidence>
<reference evidence="2 3" key="1">
    <citation type="submission" date="2024-01" db="EMBL/GenBank/DDBJ databases">
        <title>A draft genome for the cacao thread blight pathogen Marasmiellus scandens.</title>
        <authorList>
            <person name="Baruah I.K."/>
            <person name="Leung J."/>
            <person name="Bukari Y."/>
            <person name="Amoako-Attah I."/>
            <person name="Meinhardt L.W."/>
            <person name="Bailey B.A."/>
            <person name="Cohen S.P."/>
        </authorList>
    </citation>
    <scope>NUCLEOTIDE SEQUENCE [LARGE SCALE GENOMIC DNA]</scope>
    <source>
        <strain evidence="2 3">GH-19</strain>
    </source>
</reference>
<keyword evidence="1" id="KW-0175">Coiled coil</keyword>
<comment type="caution">
    <text evidence="2">The sequence shown here is derived from an EMBL/GenBank/DDBJ whole genome shotgun (WGS) entry which is preliminary data.</text>
</comment>
<organism evidence="2 3">
    <name type="scientific">Marasmiellus scandens</name>
    <dbReference type="NCBI Taxonomy" id="2682957"/>
    <lineage>
        <taxon>Eukaryota</taxon>
        <taxon>Fungi</taxon>
        <taxon>Dikarya</taxon>
        <taxon>Basidiomycota</taxon>
        <taxon>Agaricomycotina</taxon>
        <taxon>Agaricomycetes</taxon>
        <taxon>Agaricomycetidae</taxon>
        <taxon>Agaricales</taxon>
        <taxon>Marasmiineae</taxon>
        <taxon>Omphalotaceae</taxon>
        <taxon>Marasmiellus</taxon>
    </lineage>
</organism>
<dbReference type="Gene3D" id="3.80.10.10">
    <property type="entry name" value="Ribonuclease Inhibitor"/>
    <property type="match status" value="1"/>
</dbReference>
<name>A0ABR1IKC7_9AGAR</name>
<evidence type="ECO:0000313" key="2">
    <source>
        <dbReference type="EMBL" id="KAK7433650.1"/>
    </source>
</evidence>
<gene>
    <name evidence="2" type="ORF">VKT23_020656</name>
</gene>